<keyword evidence="3" id="KW-0963">Cytoplasm</keyword>
<dbReference type="PROSITE" id="PS00028">
    <property type="entry name" value="ZINC_FINGER_C2H2_1"/>
    <property type="match status" value="1"/>
</dbReference>
<keyword evidence="7" id="KW-0862">Zinc</keyword>
<dbReference type="InterPro" id="IPR003604">
    <property type="entry name" value="Matrin/U1-like-C_Znf_C2H2"/>
</dbReference>
<evidence type="ECO:0000256" key="9">
    <source>
        <dbReference type="ARBA" id="ARBA00038064"/>
    </source>
</evidence>
<dbReference type="InterPro" id="IPR013087">
    <property type="entry name" value="Znf_C2H2_type"/>
</dbReference>
<dbReference type="GO" id="GO:0005634">
    <property type="term" value="C:nucleus"/>
    <property type="evidence" value="ECO:0007669"/>
    <property type="project" value="UniProtKB-SubCell"/>
</dbReference>
<protein>
    <recommendedName>
        <fullName evidence="11">C2H2-type domain-containing protein</fullName>
    </recommendedName>
</protein>
<dbReference type="InterPro" id="IPR016123">
    <property type="entry name" value="Mog1/PsbP_a/b/a-sand"/>
</dbReference>
<evidence type="ECO:0000256" key="8">
    <source>
        <dbReference type="ARBA" id="ARBA00023242"/>
    </source>
</evidence>
<evidence type="ECO:0000313" key="13">
    <source>
        <dbReference type="Proteomes" id="UP000698800"/>
    </source>
</evidence>
<keyword evidence="5" id="KW-0479">Metal-binding</keyword>
<dbReference type="PROSITE" id="PS50157">
    <property type="entry name" value="ZINC_FINGER_C2H2_2"/>
    <property type="match status" value="1"/>
</dbReference>
<dbReference type="GO" id="GO:0008270">
    <property type="term" value="F:zinc ion binding"/>
    <property type="evidence" value="ECO:0007669"/>
    <property type="project" value="UniProtKB-KW"/>
</dbReference>
<dbReference type="Pfam" id="PF04603">
    <property type="entry name" value="Mog1"/>
    <property type="match status" value="1"/>
</dbReference>
<name>A0A9P8ICZ4_9PEZI</name>
<keyword evidence="13" id="KW-1185">Reference proteome</keyword>
<dbReference type="Proteomes" id="UP000698800">
    <property type="component" value="Unassembled WGS sequence"/>
</dbReference>
<dbReference type="EMBL" id="JAGHQL010000024">
    <property type="protein sequence ID" value="KAH0544002.1"/>
    <property type="molecule type" value="Genomic_DNA"/>
</dbReference>
<dbReference type="InterPro" id="IPR022755">
    <property type="entry name" value="Znf_C2H2_jaz"/>
</dbReference>
<keyword evidence="8" id="KW-0539">Nucleus</keyword>
<comment type="subcellular location">
    <subcellularLocation>
        <location evidence="2">Cytoplasm</location>
    </subcellularLocation>
    <subcellularLocation>
        <location evidence="1">Nucleus</location>
    </subcellularLocation>
</comment>
<dbReference type="Gene3D" id="3.30.160.60">
    <property type="entry name" value="Classic Zinc Finger"/>
    <property type="match status" value="1"/>
</dbReference>
<evidence type="ECO:0000256" key="2">
    <source>
        <dbReference type="ARBA" id="ARBA00004496"/>
    </source>
</evidence>
<organism evidence="12 13">
    <name type="scientific">Glutinoglossum americanum</name>
    <dbReference type="NCBI Taxonomy" id="1670608"/>
    <lineage>
        <taxon>Eukaryota</taxon>
        <taxon>Fungi</taxon>
        <taxon>Dikarya</taxon>
        <taxon>Ascomycota</taxon>
        <taxon>Pezizomycotina</taxon>
        <taxon>Geoglossomycetes</taxon>
        <taxon>Geoglossales</taxon>
        <taxon>Geoglossaceae</taxon>
        <taxon>Glutinoglossum</taxon>
    </lineage>
</organism>
<dbReference type="SUPFAM" id="SSF55724">
    <property type="entry name" value="Mog1p/PsbP-like"/>
    <property type="match status" value="1"/>
</dbReference>
<evidence type="ECO:0000259" key="11">
    <source>
        <dbReference type="PROSITE" id="PS50157"/>
    </source>
</evidence>
<dbReference type="GO" id="GO:0042254">
    <property type="term" value="P:ribosome biogenesis"/>
    <property type="evidence" value="ECO:0007669"/>
    <property type="project" value="UniProtKB-KW"/>
</dbReference>
<dbReference type="OrthoDB" id="10255285at2759"/>
<dbReference type="GO" id="GO:0003676">
    <property type="term" value="F:nucleic acid binding"/>
    <property type="evidence" value="ECO:0007669"/>
    <property type="project" value="InterPro"/>
</dbReference>
<evidence type="ECO:0000256" key="6">
    <source>
        <dbReference type="ARBA" id="ARBA00022771"/>
    </source>
</evidence>
<keyword evidence="6 10" id="KW-0863">Zinc-finger</keyword>
<dbReference type="PANTHER" id="PTHR46095:SF1">
    <property type="entry name" value="ZINC FINGER PROTEIN 593"/>
    <property type="match status" value="1"/>
</dbReference>
<dbReference type="Gene3D" id="3.40.1000.10">
    <property type="entry name" value="Mog1/PsbP, alpha/beta/alpha sandwich"/>
    <property type="match status" value="1"/>
</dbReference>
<accession>A0A9P8ICZ4</accession>
<dbReference type="GO" id="GO:0043021">
    <property type="term" value="F:ribonucleoprotein complex binding"/>
    <property type="evidence" value="ECO:0007669"/>
    <property type="project" value="UniProtKB-ARBA"/>
</dbReference>
<dbReference type="FunFam" id="3.30.160.60:FF:000299">
    <property type="entry name" value="Zinc finger protein 593"/>
    <property type="match status" value="1"/>
</dbReference>
<sequence>MGAIRRSKTKRRTRCEEFQIAQHGILFFAHWSADQDLDQVHADLHSTKHLNQYKNSKAADDLPGLGQHYCVECAKWFESEHNLVQHRRGKNHLRRVRLLREEPYSQREAEAAVGLGVDNGPVKEAVVDTMINEEVPSVEKEMEVELEEADGLRLLHYPIMATYNKVDLFGGAITVDLPDGYADVSDIRQVPDHQEVYLDKDGFASIIFDLTEQPDSVTTDEAALKLHLDDIFDSDDDVKLWYQNTTRLLHFPEQTPIYTIFKTKHFPQEASGGSRPLTDFRATPIFTGVLVTIVRLKAQTTDIVITINVPHIKGNYDEGRVDLERGQLGPLLDSALAHQDRIFRTFEVKDWNLFVQE</sequence>
<evidence type="ECO:0000313" key="12">
    <source>
        <dbReference type="EMBL" id="KAH0544002.1"/>
    </source>
</evidence>
<dbReference type="InterPro" id="IPR051879">
    <property type="entry name" value="C2H2-ZF_Maturation_Protein"/>
</dbReference>
<comment type="similarity">
    <text evidence="9">Belongs to the ZNF593/BUD20 C2H2-type zinc-finger protein family.</text>
</comment>
<evidence type="ECO:0000256" key="4">
    <source>
        <dbReference type="ARBA" id="ARBA00022517"/>
    </source>
</evidence>
<gene>
    <name evidence="12" type="ORF">FGG08_001769</name>
</gene>
<reference evidence="12" key="1">
    <citation type="submission" date="2021-03" db="EMBL/GenBank/DDBJ databases">
        <title>Comparative genomics and phylogenomic investigation of the class Geoglossomycetes provide insights into ecological specialization and systematics.</title>
        <authorList>
            <person name="Melie T."/>
            <person name="Pirro S."/>
            <person name="Miller A.N."/>
            <person name="Quandt A."/>
        </authorList>
    </citation>
    <scope>NUCLEOTIDE SEQUENCE</scope>
    <source>
        <strain evidence="12">GBOQ0MN5Z8</strain>
    </source>
</reference>
<evidence type="ECO:0000256" key="10">
    <source>
        <dbReference type="PROSITE-ProRule" id="PRU00042"/>
    </source>
</evidence>
<dbReference type="GO" id="GO:0005737">
    <property type="term" value="C:cytoplasm"/>
    <property type="evidence" value="ECO:0007669"/>
    <property type="project" value="UniProtKB-SubCell"/>
</dbReference>
<feature type="domain" description="C2H2-type" evidence="11">
    <location>
        <begin position="68"/>
        <end position="92"/>
    </location>
</feature>
<dbReference type="SMART" id="SM00451">
    <property type="entry name" value="ZnF_U1"/>
    <property type="match status" value="1"/>
</dbReference>
<dbReference type="SUPFAM" id="SSF57667">
    <property type="entry name" value="beta-beta-alpha zinc fingers"/>
    <property type="match status" value="1"/>
</dbReference>
<dbReference type="InterPro" id="IPR007681">
    <property type="entry name" value="Mog1"/>
</dbReference>
<dbReference type="PANTHER" id="PTHR46095">
    <property type="entry name" value="ZINC FINGER PROTEIN 593"/>
    <property type="match status" value="1"/>
</dbReference>
<dbReference type="InterPro" id="IPR036236">
    <property type="entry name" value="Znf_C2H2_sf"/>
</dbReference>
<comment type="caution">
    <text evidence="12">The sequence shown here is derived from an EMBL/GenBank/DDBJ whole genome shotgun (WGS) entry which is preliminary data.</text>
</comment>
<dbReference type="Pfam" id="PF12171">
    <property type="entry name" value="zf-C2H2_jaz"/>
    <property type="match status" value="1"/>
</dbReference>
<keyword evidence="4" id="KW-0690">Ribosome biogenesis</keyword>
<evidence type="ECO:0000256" key="3">
    <source>
        <dbReference type="ARBA" id="ARBA00022490"/>
    </source>
</evidence>
<dbReference type="AlphaFoldDB" id="A0A9P8ICZ4"/>
<evidence type="ECO:0000256" key="1">
    <source>
        <dbReference type="ARBA" id="ARBA00004123"/>
    </source>
</evidence>
<evidence type="ECO:0000256" key="7">
    <source>
        <dbReference type="ARBA" id="ARBA00022833"/>
    </source>
</evidence>
<evidence type="ECO:0000256" key="5">
    <source>
        <dbReference type="ARBA" id="ARBA00022723"/>
    </source>
</evidence>
<proteinExistence type="inferred from homology"/>